<dbReference type="Pfam" id="PF00356">
    <property type="entry name" value="LacI"/>
    <property type="match status" value="1"/>
</dbReference>
<dbReference type="PANTHER" id="PTHR30146:SF149">
    <property type="entry name" value="HTH-TYPE TRANSCRIPTIONAL REGULATOR EBGR"/>
    <property type="match status" value="1"/>
</dbReference>
<dbReference type="InterPro" id="IPR046335">
    <property type="entry name" value="LacI/GalR-like_sensor"/>
</dbReference>
<dbReference type="AlphaFoldDB" id="A0A4S4BV92"/>
<dbReference type="InterPro" id="IPR000843">
    <property type="entry name" value="HTH_LacI"/>
</dbReference>
<dbReference type="PROSITE" id="PS50932">
    <property type="entry name" value="HTH_LACI_2"/>
    <property type="match status" value="1"/>
</dbReference>
<dbReference type="Gene3D" id="3.40.50.2300">
    <property type="match status" value="2"/>
</dbReference>
<evidence type="ECO:0000256" key="2">
    <source>
        <dbReference type="ARBA" id="ARBA00023125"/>
    </source>
</evidence>
<dbReference type="SMART" id="SM00354">
    <property type="entry name" value="HTH_LACI"/>
    <property type="match status" value="1"/>
</dbReference>
<evidence type="ECO:0000256" key="3">
    <source>
        <dbReference type="ARBA" id="ARBA00023163"/>
    </source>
</evidence>
<dbReference type="PANTHER" id="PTHR30146">
    <property type="entry name" value="LACI-RELATED TRANSCRIPTIONAL REPRESSOR"/>
    <property type="match status" value="1"/>
</dbReference>
<accession>A0A4S4BV92</accession>
<keyword evidence="6" id="KW-1185">Reference proteome</keyword>
<dbReference type="InterPro" id="IPR028082">
    <property type="entry name" value="Peripla_BP_I"/>
</dbReference>
<evidence type="ECO:0000259" key="4">
    <source>
        <dbReference type="PROSITE" id="PS50932"/>
    </source>
</evidence>
<keyword evidence="2 5" id="KW-0238">DNA-binding</keyword>
<name>A0A4S4BV92_9BACL</name>
<evidence type="ECO:0000313" key="5">
    <source>
        <dbReference type="EMBL" id="THF79039.1"/>
    </source>
</evidence>
<dbReference type="OrthoDB" id="43195at2"/>
<organism evidence="5 6">
    <name type="scientific">Cohnella fermenti</name>
    <dbReference type="NCBI Taxonomy" id="2565925"/>
    <lineage>
        <taxon>Bacteria</taxon>
        <taxon>Bacillati</taxon>
        <taxon>Bacillota</taxon>
        <taxon>Bacilli</taxon>
        <taxon>Bacillales</taxon>
        <taxon>Paenibacillaceae</taxon>
        <taxon>Cohnella</taxon>
    </lineage>
</organism>
<feature type="domain" description="HTH lacI-type" evidence="4">
    <location>
        <begin position="2"/>
        <end position="48"/>
    </location>
</feature>
<sequence>MATVKQIAELLGISNATVSRVLNHDPKISVSEQTRAAIFKTADEIGYTKKKVNPKIDNIALLYWVEEGEELDNIFNESILNEIVSQAQSRNMSLVRYDKRDGIAAVKEDMAGFIAIGWFDMEEIECLKRITRKGVFINTRPDESLFDSVQANQDSMVRQIVDYFVAKGHKSIGFIGGPDYEMVTHKPLMDVREWSFRQTMAYYNLLREEQIFIADGFTVKEGYRIGADAINKLQDAMPTAFCVASDALAIGALQAFNERQWEIPGRVSFFSINDIGIAQYVSPPLTTFRIDISIICSSALDLLMERILKNRTTTKTVYINGTPIFRRSC</sequence>
<dbReference type="RefSeq" id="WP_136370146.1">
    <property type="nucleotide sequence ID" value="NZ_SSOB01000014.1"/>
</dbReference>
<reference evidence="5 6" key="1">
    <citation type="submission" date="2019-04" db="EMBL/GenBank/DDBJ databases">
        <title>Cohnella sp. nov. isolated from preserved vegetables.</title>
        <authorList>
            <person name="Lin S.-Y."/>
            <person name="Hung M.-H."/>
            <person name="Young C.-C."/>
        </authorList>
    </citation>
    <scope>NUCLEOTIDE SEQUENCE [LARGE SCALE GENOMIC DNA]</scope>
    <source>
        <strain evidence="5 6">CC-MHH1044</strain>
    </source>
</reference>
<evidence type="ECO:0000313" key="6">
    <source>
        <dbReference type="Proteomes" id="UP000310636"/>
    </source>
</evidence>
<keyword evidence="3" id="KW-0804">Transcription</keyword>
<dbReference type="SUPFAM" id="SSF47413">
    <property type="entry name" value="lambda repressor-like DNA-binding domains"/>
    <property type="match status" value="1"/>
</dbReference>
<dbReference type="CDD" id="cd01544">
    <property type="entry name" value="PBP1_GalR"/>
    <property type="match status" value="1"/>
</dbReference>
<dbReference type="Pfam" id="PF13377">
    <property type="entry name" value="Peripla_BP_3"/>
    <property type="match status" value="1"/>
</dbReference>
<dbReference type="InterPro" id="IPR010982">
    <property type="entry name" value="Lambda_DNA-bd_dom_sf"/>
</dbReference>
<keyword evidence="1" id="KW-0805">Transcription regulation</keyword>
<dbReference type="Proteomes" id="UP000310636">
    <property type="component" value="Unassembled WGS sequence"/>
</dbReference>
<gene>
    <name evidence="5" type="ORF">E6C55_12535</name>
</gene>
<evidence type="ECO:0000256" key="1">
    <source>
        <dbReference type="ARBA" id="ARBA00023015"/>
    </source>
</evidence>
<dbReference type="GO" id="GO:0003700">
    <property type="term" value="F:DNA-binding transcription factor activity"/>
    <property type="evidence" value="ECO:0007669"/>
    <property type="project" value="TreeGrafter"/>
</dbReference>
<dbReference type="Gene3D" id="1.10.260.40">
    <property type="entry name" value="lambda repressor-like DNA-binding domains"/>
    <property type="match status" value="1"/>
</dbReference>
<protein>
    <submittedName>
        <fullName evidence="5">LacI family DNA-binding transcriptional regulator</fullName>
    </submittedName>
</protein>
<dbReference type="EMBL" id="SSOB01000014">
    <property type="protein sequence ID" value="THF79039.1"/>
    <property type="molecule type" value="Genomic_DNA"/>
</dbReference>
<dbReference type="SUPFAM" id="SSF53822">
    <property type="entry name" value="Periplasmic binding protein-like I"/>
    <property type="match status" value="1"/>
</dbReference>
<proteinExistence type="predicted"/>
<dbReference type="GO" id="GO:0000976">
    <property type="term" value="F:transcription cis-regulatory region binding"/>
    <property type="evidence" value="ECO:0007669"/>
    <property type="project" value="TreeGrafter"/>
</dbReference>
<comment type="caution">
    <text evidence="5">The sequence shown here is derived from an EMBL/GenBank/DDBJ whole genome shotgun (WGS) entry which is preliminary data.</text>
</comment>
<dbReference type="CDD" id="cd01392">
    <property type="entry name" value="HTH_LacI"/>
    <property type="match status" value="1"/>
</dbReference>